<name>A0ABW4ZEN6_9BACT</name>
<dbReference type="PANTHER" id="PTHR43022:SF1">
    <property type="entry name" value="PROTEIN SMF"/>
    <property type="match status" value="1"/>
</dbReference>
<dbReference type="Pfam" id="PF02481">
    <property type="entry name" value="DNA_processg_A"/>
    <property type="match status" value="1"/>
</dbReference>
<dbReference type="InterPro" id="IPR036388">
    <property type="entry name" value="WH-like_DNA-bd_sf"/>
</dbReference>
<gene>
    <name evidence="4" type="primary">dprA</name>
    <name evidence="4" type="ORF">ACFSW8_13795</name>
</gene>
<proteinExistence type="inferred from homology"/>
<evidence type="ECO:0000259" key="2">
    <source>
        <dbReference type="Pfam" id="PF02481"/>
    </source>
</evidence>
<dbReference type="EMBL" id="JBHUJB010000061">
    <property type="protein sequence ID" value="MFD2159976.1"/>
    <property type="molecule type" value="Genomic_DNA"/>
</dbReference>
<sequence length="371" mass="40347">MTTREATIALNLLPRVGPVRVRRLIEALGSASAILQASSSTLCKIKGIGRETATMITHWEDHVDLSAELQEAQQRGIRIITQEDPLYPSTLSHIYDPPLALYVWGELLEKDKHALAVVGSRRTTHYGRDCARKLSAQLAQSGFSILSGLARGIDAQAHQGAIESGGRTIAVIGSGLAQLYPPEHMKLAEQIADGHGAVVSEFPLQLPPDKRTFPMRNRIVAAWSSGILVVECPKWSGSIITANLGSEMGKTVYAVPGPIDQPSSAGCNQLIRDGATLVTSAHDILDDMEALPLKLELELQPSSTPLPELDAHESTVLQTLEATESSLDQIVTRSQLPVPIVISTLLKLEMKRLVRQLPGPRYLRRIPRTDE</sequence>
<dbReference type="RefSeq" id="WP_377088936.1">
    <property type="nucleotide sequence ID" value="NZ_JBHSJL010000014.1"/>
</dbReference>
<feature type="domain" description="Smf/DprA SLOG" evidence="2">
    <location>
        <begin position="79"/>
        <end position="288"/>
    </location>
</feature>
<dbReference type="Pfam" id="PF17782">
    <property type="entry name" value="WHD_DprA"/>
    <property type="match status" value="1"/>
</dbReference>
<dbReference type="InterPro" id="IPR003488">
    <property type="entry name" value="DprA"/>
</dbReference>
<protein>
    <submittedName>
        <fullName evidence="4">DNA-processing protein DprA</fullName>
    </submittedName>
</protein>
<keyword evidence="5" id="KW-1185">Reference proteome</keyword>
<evidence type="ECO:0000259" key="3">
    <source>
        <dbReference type="Pfam" id="PF17782"/>
    </source>
</evidence>
<feature type="domain" description="DprA winged helix" evidence="3">
    <location>
        <begin position="300"/>
        <end position="359"/>
    </location>
</feature>
<accession>A0ABW4ZEN6</accession>
<dbReference type="InterPro" id="IPR057666">
    <property type="entry name" value="DrpA_SLOG"/>
</dbReference>
<evidence type="ECO:0000313" key="5">
    <source>
        <dbReference type="Proteomes" id="UP001597389"/>
    </source>
</evidence>
<comment type="similarity">
    <text evidence="1">Belongs to the DprA/Smf family.</text>
</comment>
<dbReference type="Gene3D" id="3.40.50.450">
    <property type="match status" value="1"/>
</dbReference>
<evidence type="ECO:0000256" key="1">
    <source>
        <dbReference type="ARBA" id="ARBA00006525"/>
    </source>
</evidence>
<dbReference type="SUPFAM" id="SSF47781">
    <property type="entry name" value="RuvA domain 2-like"/>
    <property type="match status" value="1"/>
</dbReference>
<dbReference type="InterPro" id="IPR010994">
    <property type="entry name" value="RuvA_2-like"/>
</dbReference>
<reference evidence="5" key="1">
    <citation type="journal article" date="2019" name="Int. J. Syst. Evol. Microbiol.">
        <title>The Global Catalogue of Microorganisms (GCM) 10K type strain sequencing project: providing services to taxonomists for standard genome sequencing and annotation.</title>
        <authorList>
            <consortium name="The Broad Institute Genomics Platform"/>
            <consortium name="The Broad Institute Genome Sequencing Center for Infectious Disease"/>
            <person name="Wu L."/>
            <person name="Ma J."/>
        </authorList>
    </citation>
    <scope>NUCLEOTIDE SEQUENCE [LARGE SCALE GENOMIC DNA]</scope>
    <source>
        <strain evidence="5">CCUG 57942</strain>
    </source>
</reference>
<organism evidence="4 5">
    <name type="scientific">Rubritalea tangerina</name>
    <dbReference type="NCBI Taxonomy" id="430798"/>
    <lineage>
        <taxon>Bacteria</taxon>
        <taxon>Pseudomonadati</taxon>
        <taxon>Verrucomicrobiota</taxon>
        <taxon>Verrucomicrobiia</taxon>
        <taxon>Verrucomicrobiales</taxon>
        <taxon>Rubritaleaceae</taxon>
        <taxon>Rubritalea</taxon>
    </lineage>
</organism>
<dbReference type="SUPFAM" id="SSF102405">
    <property type="entry name" value="MCP/YpsA-like"/>
    <property type="match status" value="1"/>
</dbReference>
<comment type="caution">
    <text evidence="4">The sequence shown here is derived from an EMBL/GenBank/DDBJ whole genome shotgun (WGS) entry which is preliminary data.</text>
</comment>
<dbReference type="NCBIfam" id="TIGR00732">
    <property type="entry name" value="dprA"/>
    <property type="match status" value="1"/>
</dbReference>
<dbReference type="Gene3D" id="1.10.10.10">
    <property type="entry name" value="Winged helix-like DNA-binding domain superfamily/Winged helix DNA-binding domain"/>
    <property type="match status" value="1"/>
</dbReference>
<dbReference type="InterPro" id="IPR041614">
    <property type="entry name" value="DprA_WH"/>
</dbReference>
<dbReference type="Pfam" id="PF14520">
    <property type="entry name" value="HHH_5"/>
    <property type="match status" value="1"/>
</dbReference>
<dbReference type="PANTHER" id="PTHR43022">
    <property type="entry name" value="PROTEIN SMF"/>
    <property type="match status" value="1"/>
</dbReference>
<evidence type="ECO:0000313" key="4">
    <source>
        <dbReference type="EMBL" id="MFD2159976.1"/>
    </source>
</evidence>
<dbReference type="Proteomes" id="UP001597389">
    <property type="component" value="Unassembled WGS sequence"/>
</dbReference>